<dbReference type="Proteomes" id="UP000004994">
    <property type="component" value="Chromosome 4"/>
</dbReference>
<dbReference type="InParanoid" id="A0A3Q7G476"/>
<organism evidence="1">
    <name type="scientific">Solanum lycopersicum</name>
    <name type="common">Tomato</name>
    <name type="synonym">Lycopersicon esculentum</name>
    <dbReference type="NCBI Taxonomy" id="4081"/>
    <lineage>
        <taxon>Eukaryota</taxon>
        <taxon>Viridiplantae</taxon>
        <taxon>Streptophyta</taxon>
        <taxon>Embryophyta</taxon>
        <taxon>Tracheophyta</taxon>
        <taxon>Spermatophyta</taxon>
        <taxon>Magnoliopsida</taxon>
        <taxon>eudicotyledons</taxon>
        <taxon>Gunneridae</taxon>
        <taxon>Pentapetalae</taxon>
        <taxon>asterids</taxon>
        <taxon>lamiids</taxon>
        <taxon>Solanales</taxon>
        <taxon>Solanaceae</taxon>
        <taxon>Solanoideae</taxon>
        <taxon>Solaneae</taxon>
        <taxon>Solanum</taxon>
        <taxon>Solanum subgen. Lycopersicon</taxon>
    </lineage>
</organism>
<accession>A0A3Q7G476</accession>
<dbReference type="EnsemblPlants" id="Solyc04g050300.1.1">
    <property type="protein sequence ID" value="Solyc04g050300.1.1.1"/>
    <property type="gene ID" value="Solyc04g050300.1"/>
</dbReference>
<reference evidence="1" key="1">
    <citation type="journal article" date="2012" name="Nature">
        <title>The tomato genome sequence provides insights into fleshy fruit evolution.</title>
        <authorList>
            <consortium name="Tomato Genome Consortium"/>
        </authorList>
    </citation>
    <scope>NUCLEOTIDE SEQUENCE [LARGE SCALE GENOMIC DNA]</scope>
    <source>
        <strain evidence="1">cv. Heinz 1706</strain>
    </source>
</reference>
<dbReference type="Gramene" id="Solyc04g050300.1.1">
    <property type="protein sequence ID" value="Solyc04g050300.1.1.1"/>
    <property type="gene ID" value="Solyc04g050300.1"/>
</dbReference>
<name>A0A3Q7G476_SOLLC</name>
<reference evidence="1" key="2">
    <citation type="submission" date="2019-01" db="UniProtKB">
        <authorList>
            <consortium name="EnsemblPlants"/>
        </authorList>
    </citation>
    <scope>IDENTIFICATION</scope>
    <source>
        <strain evidence="1">cv. Heinz 1706</strain>
    </source>
</reference>
<protein>
    <submittedName>
        <fullName evidence="1">Uncharacterized protein</fullName>
    </submittedName>
</protein>
<evidence type="ECO:0000313" key="1">
    <source>
        <dbReference type="EnsemblPlants" id="Solyc04g050300.1.1.1"/>
    </source>
</evidence>
<dbReference type="AlphaFoldDB" id="A0A3Q7G476"/>
<sequence length="186" mass="21352">MEKIEHIYYPVHAFAQKSEVGKGCGKVSSKACGKVQSQQFKDFALEEQVDPTVKRRERAPHMEHTSHLIEGESLGHQQPNRKRKIYKNGPDFLSQVIFNGISCKSPIPHNSGNFPKLPKLQYNQETERTTTQNLIQITHVEEEMANMVRESIIESQRQLIEIDHNKLRGEISEKEEDNGSITLMKD</sequence>
<proteinExistence type="predicted"/>
<evidence type="ECO:0000313" key="2">
    <source>
        <dbReference type="Proteomes" id="UP000004994"/>
    </source>
</evidence>
<dbReference type="PaxDb" id="4081-Solyc04g050300.1.1"/>
<keyword evidence="2" id="KW-1185">Reference proteome</keyword>